<accession>A0A6J2HMI1</accession>
<feature type="compositionally biased region" description="Low complexity" evidence="1">
    <location>
        <begin position="333"/>
        <end position="344"/>
    </location>
</feature>
<feature type="region of interest" description="Disordered" evidence="1">
    <location>
        <begin position="457"/>
        <end position="484"/>
    </location>
</feature>
<feature type="compositionally biased region" description="Low complexity" evidence="1">
    <location>
        <begin position="634"/>
        <end position="645"/>
    </location>
</feature>
<feature type="compositionally biased region" description="Low complexity" evidence="1">
    <location>
        <begin position="608"/>
        <end position="622"/>
    </location>
</feature>
<feature type="compositionally biased region" description="Acidic residues" evidence="1">
    <location>
        <begin position="399"/>
        <end position="408"/>
    </location>
</feature>
<feature type="compositionally biased region" description="Polar residues" evidence="1">
    <location>
        <begin position="1"/>
        <end position="11"/>
    </location>
</feature>
<dbReference type="Proteomes" id="UP000504627">
    <property type="component" value="Unplaced"/>
</dbReference>
<sequence>MWTTKKSTNLQPRKWLSSWQRKHKVDNWQTQAAAQEEEKSASSAAAVAEQVRAAGAESQAAGPRSPRGGGRAVLGTLQRVARAARSRLAVGMRRRGQKPEPQREVEQGREAARAGTSAAAGSERQDSALQSPCCPPSPFPSHLEALSGQWAGAAAGAVLPVAEREDQACSEDESLWDISSLFELSTGDESPEESWSSGQECSSVSLPCQAWAEPGSSQAGTTTVQGPGVSLTSPYTRAKTPTPDGFPDRCALSPLPSDLEALSGQWAGTAAKAVLPVAPTEDGACSEELSDICSLLELPQEERSGDQRWRRREKRLPVPMPREAWSEPWGLQAPTATARAPVRPCLSSPSTRSQAPSPDACPPSPSPSQLSAPSGQWAGLPHVSRESRGQENADPPLCPEEDSHEEELSENKGQGVQIYTIWVKPSFIPVLLEPQPAGQEGPKCPCVICAEAAQEAVGDPRGTSPAPAGPRHSRPTAAAPQRPTGCCPAVLDTLQRTARATLSRIAAVIRRRGRRPGDQRHPAQGMDAAMLATAPAAGSESQAAALRSPCRPPSLSPSQLEARRGQWAGAAAETVLPLPQSQEGACSEDESLWDISSLLERCQGQENTARSRSTGGASSSGSLPSEEWAEPWDSSSATSTSTSTD</sequence>
<feature type="region of interest" description="Disordered" evidence="1">
    <location>
        <begin position="533"/>
        <end position="566"/>
    </location>
</feature>
<feature type="compositionally biased region" description="Polar residues" evidence="1">
    <location>
        <begin position="215"/>
        <end position="235"/>
    </location>
</feature>
<dbReference type="GeneID" id="113994321"/>
<feature type="region of interest" description="Disordered" evidence="1">
    <location>
        <begin position="1"/>
        <end position="145"/>
    </location>
</feature>
<protein>
    <submittedName>
        <fullName evidence="3">Uncharacterized protein LOC113994321</fullName>
    </submittedName>
</protein>
<feature type="compositionally biased region" description="Low complexity" evidence="1">
    <location>
        <begin position="533"/>
        <end position="549"/>
    </location>
</feature>
<keyword evidence="2" id="KW-1185">Reference proteome</keyword>
<feature type="compositionally biased region" description="Basic and acidic residues" evidence="1">
    <location>
        <begin position="97"/>
        <end position="112"/>
    </location>
</feature>
<evidence type="ECO:0000256" key="1">
    <source>
        <dbReference type="SAM" id="MobiDB-lite"/>
    </source>
</evidence>
<dbReference type="RefSeq" id="XP_027589039.2">
    <property type="nucleotide sequence ID" value="XM_027733238.2"/>
</dbReference>
<dbReference type="AlphaFoldDB" id="A0A6J2HMI1"/>
<feature type="region of interest" description="Disordered" evidence="1">
    <location>
        <begin position="603"/>
        <end position="645"/>
    </location>
</feature>
<proteinExistence type="predicted"/>
<evidence type="ECO:0000313" key="2">
    <source>
        <dbReference type="Proteomes" id="UP000504627"/>
    </source>
</evidence>
<evidence type="ECO:0000313" key="3">
    <source>
        <dbReference type="RefSeq" id="XP_027589039.2"/>
    </source>
</evidence>
<feature type="compositionally biased region" description="Low complexity" evidence="1">
    <location>
        <begin position="79"/>
        <end position="90"/>
    </location>
</feature>
<name>A0A6J2HMI1_9PASS</name>
<feature type="compositionally biased region" description="Low complexity" evidence="1">
    <location>
        <begin position="41"/>
        <end position="66"/>
    </location>
</feature>
<reference evidence="3" key="1">
    <citation type="submission" date="2025-08" db="UniProtKB">
        <authorList>
            <consortium name="RefSeq"/>
        </authorList>
    </citation>
    <scope>IDENTIFICATION</scope>
    <source>
        <tissue evidence="3">Muscle</tissue>
    </source>
</reference>
<feature type="compositionally biased region" description="Low complexity" evidence="1">
    <location>
        <begin position="113"/>
        <end position="122"/>
    </location>
</feature>
<dbReference type="InParanoid" id="A0A6J2HMI1"/>
<gene>
    <name evidence="3" type="primary">LOC113994321</name>
</gene>
<feature type="region of interest" description="Disordered" evidence="1">
    <location>
        <begin position="325"/>
        <end position="412"/>
    </location>
</feature>
<organism evidence="2 3">
    <name type="scientific">Pipra filicauda</name>
    <name type="common">Wire-tailed manakin</name>
    <dbReference type="NCBI Taxonomy" id="649802"/>
    <lineage>
        <taxon>Eukaryota</taxon>
        <taxon>Metazoa</taxon>
        <taxon>Chordata</taxon>
        <taxon>Craniata</taxon>
        <taxon>Vertebrata</taxon>
        <taxon>Euteleostomi</taxon>
        <taxon>Archelosauria</taxon>
        <taxon>Archosauria</taxon>
        <taxon>Dinosauria</taxon>
        <taxon>Saurischia</taxon>
        <taxon>Theropoda</taxon>
        <taxon>Coelurosauria</taxon>
        <taxon>Aves</taxon>
        <taxon>Neognathae</taxon>
        <taxon>Neoaves</taxon>
        <taxon>Telluraves</taxon>
        <taxon>Australaves</taxon>
        <taxon>Passeriformes</taxon>
        <taxon>Pipridae</taxon>
        <taxon>Pipra</taxon>
    </lineage>
</organism>
<feature type="region of interest" description="Disordered" evidence="1">
    <location>
        <begin position="212"/>
        <end position="249"/>
    </location>
</feature>